<keyword evidence="2 3" id="KW-0040">ANK repeat</keyword>
<reference evidence="5" key="1">
    <citation type="submission" date="2016-10" db="EMBL/GenBank/DDBJ databases">
        <authorList>
            <person name="Varghese N."/>
            <person name="Submissions S."/>
        </authorList>
    </citation>
    <scope>NUCLEOTIDE SEQUENCE [LARGE SCALE GENOMIC DNA]</scope>
    <source>
        <strain evidence="5">DSM 20632</strain>
    </source>
</reference>
<evidence type="ECO:0000256" key="2">
    <source>
        <dbReference type="ARBA" id="ARBA00023043"/>
    </source>
</evidence>
<sequence length="131" mass="14007">MDEQTTGQVPEEIQEFAGRLFELARTGDEALLEYIEAGVDVDLANQDGNTFLMLAAYAGHAGLVEGLLRRGADADKLNARGQSPLAGVIFKKEDAIVDLLLEAGADPRAGQPDAIATAQMFGRDDLAKKMM</sequence>
<dbReference type="AlphaFoldDB" id="A0A1G9NNU0"/>
<dbReference type="OrthoDB" id="306540at2"/>
<feature type="repeat" description="ANK" evidence="3">
    <location>
        <begin position="47"/>
        <end position="79"/>
    </location>
</feature>
<protein>
    <submittedName>
        <fullName evidence="4">Uncharacterized protein</fullName>
    </submittedName>
</protein>
<dbReference type="Gene3D" id="1.25.40.20">
    <property type="entry name" value="Ankyrin repeat-containing domain"/>
    <property type="match status" value="1"/>
</dbReference>
<dbReference type="InterPro" id="IPR002110">
    <property type="entry name" value="Ankyrin_rpt"/>
</dbReference>
<dbReference type="PROSITE" id="PS50297">
    <property type="entry name" value="ANK_REP_REGION"/>
    <property type="match status" value="1"/>
</dbReference>
<evidence type="ECO:0000256" key="1">
    <source>
        <dbReference type="ARBA" id="ARBA00022737"/>
    </source>
</evidence>
<dbReference type="PANTHER" id="PTHR24171">
    <property type="entry name" value="ANKYRIN REPEAT DOMAIN-CONTAINING PROTEIN 39-RELATED"/>
    <property type="match status" value="1"/>
</dbReference>
<dbReference type="EMBL" id="LT629700">
    <property type="protein sequence ID" value="SDL88024.1"/>
    <property type="molecule type" value="Genomic_DNA"/>
</dbReference>
<accession>A0A1G9NNU0</accession>
<name>A0A1G9NNU0_9CORY</name>
<dbReference type="RefSeq" id="WP_092149798.1">
    <property type="nucleotide sequence ID" value="NZ_LT629700.1"/>
</dbReference>
<organism evidence="4 5">
    <name type="scientific">Corynebacterium mycetoides</name>
    <dbReference type="NCBI Taxonomy" id="38302"/>
    <lineage>
        <taxon>Bacteria</taxon>
        <taxon>Bacillati</taxon>
        <taxon>Actinomycetota</taxon>
        <taxon>Actinomycetes</taxon>
        <taxon>Mycobacteriales</taxon>
        <taxon>Corynebacteriaceae</taxon>
        <taxon>Corynebacterium</taxon>
    </lineage>
</organism>
<evidence type="ECO:0000313" key="5">
    <source>
        <dbReference type="Proteomes" id="UP000199350"/>
    </source>
</evidence>
<gene>
    <name evidence="4" type="ORF">SAMN04488535_1102</name>
</gene>
<keyword evidence="5" id="KW-1185">Reference proteome</keyword>
<dbReference type="Pfam" id="PF12796">
    <property type="entry name" value="Ank_2"/>
    <property type="match status" value="1"/>
</dbReference>
<evidence type="ECO:0000313" key="4">
    <source>
        <dbReference type="EMBL" id="SDL88024.1"/>
    </source>
</evidence>
<dbReference type="Proteomes" id="UP000199350">
    <property type="component" value="Chromosome I"/>
</dbReference>
<dbReference type="InterPro" id="IPR036770">
    <property type="entry name" value="Ankyrin_rpt-contain_sf"/>
</dbReference>
<dbReference type="SMART" id="SM00248">
    <property type="entry name" value="ANK"/>
    <property type="match status" value="2"/>
</dbReference>
<dbReference type="SUPFAM" id="SSF48403">
    <property type="entry name" value="Ankyrin repeat"/>
    <property type="match status" value="1"/>
</dbReference>
<keyword evidence="1" id="KW-0677">Repeat</keyword>
<evidence type="ECO:0000256" key="3">
    <source>
        <dbReference type="PROSITE-ProRule" id="PRU00023"/>
    </source>
</evidence>
<dbReference type="STRING" id="38302.SAMN04488535_1102"/>
<proteinExistence type="predicted"/>
<dbReference type="PROSITE" id="PS50088">
    <property type="entry name" value="ANK_REPEAT"/>
    <property type="match status" value="1"/>
</dbReference>